<keyword evidence="3" id="KW-1185">Reference proteome</keyword>
<dbReference type="PANTHER" id="PTHR47099">
    <property type="entry name" value="METHYLCOBAMIDE:COM METHYLTRANSFERASE MTBA"/>
    <property type="match status" value="1"/>
</dbReference>
<sequence>MTYRENTIIAYRHGMPLWTPNVIVDCNVTLQSSVNERYEGQTSGSDEFGVQYTFIPQVGAPIVTPGTEILTDISAWKKQIRFPDVDSYDWEAGSSRDTANWDREKFSVVQLFNGPFERLHALMGFENALIALLEYPSDVFEFFEAFTEYRIKMYKKIAQYYKPDSIMVFDDYGADHSMLLSPDCWRTLIKPHIKKAIDTVHDLGIFYTLHSCGFIRPIFKDIVEMGADAIHPMQYVNDAPALKKEYGRHITFTGGFDNIGILDNPGAEPEDIRKEVRRVLQELAADGSYVAWQTVLSKEARKIFLDEIMQHSAPKMTTAGIEPPDWTTLIQ</sequence>
<dbReference type="Proteomes" id="UP000002318">
    <property type="component" value="Chromosome"/>
</dbReference>
<dbReference type="PANTHER" id="PTHR47099:SF1">
    <property type="entry name" value="METHYLCOBAMIDE:COM METHYLTRANSFERASE MTBA"/>
    <property type="match status" value="1"/>
</dbReference>
<dbReference type="GO" id="GO:0004853">
    <property type="term" value="F:uroporphyrinogen decarboxylase activity"/>
    <property type="evidence" value="ECO:0007669"/>
    <property type="project" value="InterPro"/>
</dbReference>
<dbReference type="EMBL" id="CP002116">
    <property type="protein sequence ID" value="ADK82471.1"/>
    <property type="molecule type" value="Genomic_DNA"/>
</dbReference>
<dbReference type="STRING" id="573413.Spirs_3380"/>
<evidence type="ECO:0000313" key="3">
    <source>
        <dbReference type="Proteomes" id="UP000002318"/>
    </source>
</evidence>
<dbReference type="RefSeq" id="WP_013255930.1">
    <property type="nucleotide sequence ID" value="NC_014364.1"/>
</dbReference>
<organism evidence="2 3">
    <name type="scientific">Sediminispirochaeta smaragdinae (strain DSM 11293 / JCM 15392 / SEBR 4228)</name>
    <name type="common">Spirochaeta smaragdinae</name>
    <dbReference type="NCBI Taxonomy" id="573413"/>
    <lineage>
        <taxon>Bacteria</taxon>
        <taxon>Pseudomonadati</taxon>
        <taxon>Spirochaetota</taxon>
        <taxon>Spirochaetia</taxon>
        <taxon>Spirochaetales</taxon>
        <taxon>Spirochaetaceae</taxon>
        <taxon>Sediminispirochaeta</taxon>
    </lineage>
</organism>
<protein>
    <recommendedName>
        <fullName evidence="1">Uroporphyrinogen decarboxylase (URO-D) domain-containing protein</fullName>
    </recommendedName>
</protein>
<dbReference type="AlphaFoldDB" id="E1R2B1"/>
<dbReference type="Pfam" id="PF01208">
    <property type="entry name" value="URO-D"/>
    <property type="match status" value="1"/>
</dbReference>
<proteinExistence type="predicted"/>
<dbReference type="GO" id="GO:0006779">
    <property type="term" value="P:porphyrin-containing compound biosynthetic process"/>
    <property type="evidence" value="ECO:0007669"/>
    <property type="project" value="InterPro"/>
</dbReference>
<reference evidence="2 3" key="1">
    <citation type="journal article" date="2010" name="Stand. Genomic Sci.">
        <title>Complete genome sequence of Spirochaeta smaragdinae type strain (SEBR 4228).</title>
        <authorList>
            <person name="Mavromatis K."/>
            <person name="Yasawong M."/>
            <person name="Chertkov O."/>
            <person name="Lapidus A."/>
            <person name="Lucas S."/>
            <person name="Nolan M."/>
            <person name="Del Rio T.G."/>
            <person name="Tice H."/>
            <person name="Cheng J.F."/>
            <person name="Pitluck S."/>
            <person name="Liolios K."/>
            <person name="Ivanova N."/>
            <person name="Tapia R."/>
            <person name="Han C."/>
            <person name="Bruce D."/>
            <person name="Goodwin L."/>
            <person name="Pati A."/>
            <person name="Chen A."/>
            <person name="Palaniappan K."/>
            <person name="Land M."/>
            <person name="Hauser L."/>
            <person name="Chang Y.J."/>
            <person name="Jeffries C.D."/>
            <person name="Detter J.C."/>
            <person name="Rohde M."/>
            <person name="Brambilla E."/>
            <person name="Spring S."/>
            <person name="Goker M."/>
            <person name="Sikorski J."/>
            <person name="Woyke T."/>
            <person name="Bristow J."/>
            <person name="Eisen J.A."/>
            <person name="Markowitz V."/>
            <person name="Hugenholtz P."/>
            <person name="Klenk H.P."/>
            <person name="Kyrpides N.C."/>
        </authorList>
    </citation>
    <scope>NUCLEOTIDE SEQUENCE [LARGE SCALE GENOMIC DNA]</scope>
    <source>
        <strain evidence="3">DSM 11293 / JCM 15392 / SEBR 4228</strain>
    </source>
</reference>
<dbReference type="InterPro" id="IPR038071">
    <property type="entry name" value="UROD/MetE-like_sf"/>
</dbReference>
<accession>E1R2B1</accession>
<name>E1R2B1_SEDSS</name>
<dbReference type="InterPro" id="IPR052024">
    <property type="entry name" value="Methanogen_methyltrans"/>
</dbReference>
<dbReference type="HOGENOM" id="CLU_054162_1_0_12"/>
<dbReference type="InterPro" id="IPR000257">
    <property type="entry name" value="Uroporphyrinogen_deCOase"/>
</dbReference>
<evidence type="ECO:0000313" key="2">
    <source>
        <dbReference type="EMBL" id="ADK82471.1"/>
    </source>
</evidence>
<dbReference type="SUPFAM" id="SSF51726">
    <property type="entry name" value="UROD/MetE-like"/>
    <property type="match status" value="1"/>
</dbReference>
<dbReference type="eggNOG" id="COG0407">
    <property type="taxonomic scope" value="Bacteria"/>
</dbReference>
<gene>
    <name evidence="2" type="ordered locus">Spirs_3380</name>
</gene>
<evidence type="ECO:0000259" key="1">
    <source>
        <dbReference type="Pfam" id="PF01208"/>
    </source>
</evidence>
<dbReference type="KEGG" id="ssm:Spirs_3380"/>
<dbReference type="OrthoDB" id="9784351at2"/>
<feature type="domain" description="Uroporphyrinogen decarboxylase (URO-D)" evidence="1">
    <location>
        <begin position="48"/>
        <end position="290"/>
    </location>
</feature>
<dbReference type="Gene3D" id="3.20.20.210">
    <property type="match status" value="1"/>
</dbReference>